<keyword evidence="5" id="KW-0443">Lipid metabolism</keyword>
<dbReference type="CDD" id="cd23995">
    <property type="entry name" value="Seipin_BSCL2_like"/>
    <property type="match status" value="1"/>
</dbReference>
<evidence type="ECO:0000313" key="7">
    <source>
        <dbReference type="EMBL" id="KAH7571427.1"/>
    </source>
</evidence>
<gene>
    <name evidence="7" type="ORF">JRO89_XS04G0049300</name>
</gene>
<keyword evidence="8" id="KW-1185">Reference proteome</keyword>
<proteinExistence type="predicted"/>
<sequence length="106" mass="12109">MGIPLLLGVSDETEKLTIKILRHKEGNRRTEAIRVILSPRAGSSWLLQLYDAQILLKSRLTWTKEFVRSLEKQQAGVDMKGRFRINKKMATEQEKEEGDISAREGA</sequence>
<keyword evidence="6" id="KW-0472">Membrane</keyword>
<comment type="caution">
    <text evidence="7">The sequence shown here is derived from an EMBL/GenBank/DDBJ whole genome shotgun (WGS) entry which is preliminary data.</text>
</comment>
<keyword evidence="3" id="KW-0256">Endoplasmic reticulum</keyword>
<keyword evidence="2" id="KW-0812">Transmembrane</keyword>
<name>A0ABQ8I459_9ROSI</name>
<dbReference type="EMBL" id="JAFEMO010000004">
    <property type="protein sequence ID" value="KAH7571427.1"/>
    <property type="molecule type" value="Genomic_DNA"/>
</dbReference>
<accession>A0ABQ8I459</accession>
<evidence type="ECO:0000256" key="3">
    <source>
        <dbReference type="ARBA" id="ARBA00022824"/>
    </source>
</evidence>
<evidence type="ECO:0000256" key="5">
    <source>
        <dbReference type="ARBA" id="ARBA00023098"/>
    </source>
</evidence>
<comment type="subcellular location">
    <subcellularLocation>
        <location evidence="1">Endoplasmic reticulum membrane</location>
        <topology evidence="1">Multi-pass membrane protein</topology>
    </subcellularLocation>
</comment>
<evidence type="ECO:0000313" key="8">
    <source>
        <dbReference type="Proteomes" id="UP000827721"/>
    </source>
</evidence>
<dbReference type="PANTHER" id="PTHR21212">
    <property type="entry name" value="BERNARDINELLI-SEIP CONGENITAL LIPODYSTROPHY 2 HOMOLOG BSCL2 PROTEIN"/>
    <property type="match status" value="1"/>
</dbReference>
<evidence type="ECO:0000256" key="1">
    <source>
        <dbReference type="ARBA" id="ARBA00004477"/>
    </source>
</evidence>
<dbReference type="Proteomes" id="UP000827721">
    <property type="component" value="Unassembled WGS sequence"/>
</dbReference>
<keyword evidence="4" id="KW-1133">Transmembrane helix</keyword>
<dbReference type="PANTHER" id="PTHR21212:SF5">
    <property type="entry name" value="SEIPIN-1"/>
    <property type="match status" value="1"/>
</dbReference>
<dbReference type="Pfam" id="PF06775">
    <property type="entry name" value="Seipin"/>
    <property type="match status" value="1"/>
</dbReference>
<organism evidence="7 8">
    <name type="scientific">Xanthoceras sorbifolium</name>
    <dbReference type="NCBI Taxonomy" id="99658"/>
    <lineage>
        <taxon>Eukaryota</taxon>
        <taxon>Viridiplantae</taxon>
        <taxon>Streptophyta</taxon>
        <taxon>Embryophyta</taxon>
        <taxon>Tracheophyta</taxon>
        <taxon>Spermatophyta</taxon>
        <taxon>Magnoliopsida</taxon>
        <taxon>eudicotyledons</taxon>
        <taxon>Gunneridae</taxon>
        <taxon>Pentapetalae</taxon>
        <taxon>rosids</taxon>
        <taxon>malvids</taxon>
        <taxon>Sapindales</taxon>
        <taxon>Sapindaceae</taxon>
        <taxon>Xanthoceroideae</taxon>
        <taxon>Xanthoceras</taxon>
    </lineage>
</organism>
<dbReference type="InterPro" id="IPR009617">
    <property type="entry name" value="Seipin"/>
</dbReference>
<evidence type="ECO:0000256" key="6">
    <source>
        <dbReference type="ARBA" id="ARBA00023136"/>
    </source>
</evidence>
<reference evidence="7 8" key="1">
    <citation type="submission" date="2021-02" db="EMBL/GenBank/DDBJ databases">
        <title>Plant Genome Project.</title>
        <authorList>
            <person name="Zhang R.-G."/>
        </authorList>
    </citation>
    <scope>NUCLEOTIDE SEQUENCE [LARGE SCALE GENOMIC DNA]</scope>
    <source>
        <tissue evidence="7">Leaves</tissue>
    </source>
</reference>
<evidence type="ECO:0000256" key="4">
    <source>
        <dbReference type="ARBA" id="ARBA00022989"/>
    </source>
</evidence>
<protein>
    <submittedName>
        <fullName evidence="7">Uncharacterized protein</fullName>
    </submittedName>
</protein>
<evidence type="ECO:0000256" key="2">
    <source>
        <dbReference type="ARBA" id="ARBA00022692"/>
    </source>
</evidence>